<dbReference type="PROSITE" id="PS51257">
    <property type="entry name" value="PROKAR_LIPOPROTEIN"/>
    <property type="match status" value="1"/>
</dbReference>
<dbReference type="Gene3D" id="3.40.50.1820">
    <property type="entry name" value="alpha/beta hydrolase"/>
    <property type="match status" value="1"/>
</dbReference>
<protein>
    <recommendedName>
        <fullName evidence="4">Bacterial virulence factor lipase N-terminal domain-containing protein</fullName>
    </recommendedName>
</protein>
<keyword evidence="1" id="KW-0732">Signal</keyword>
<evidence type="ECO:0000313" key="2">
    <source>
        <dbReference type="EMBL" id="ADU96516.1"/>
    </source>
</evidence>
<dbReference type="InterPro" id="IPR029058">
    <property type="entry name" value="AB_hydrolase_fold"/>
</dbReference>
<proteinExistence type="predicted"/>
<organism evidence="2 3">
    <name type="scientific">Thermovibrio ammonificans (strain DSM 15698 / JCM 12110 / HB-1)</name>
    <dbReference type="NCBI Taxonomy" id="648996"/>
    <lineage>
        <taxon>Bacteria</taxon>
        <taxon>Pseudomonadati</taxon>
        <taxon>Aquificota</taxon>
        <taxon>Aquificia</taxon>
        <taxon>Desulfurobacteriales</taxon>
        <taxon>Desulfurobacteriaceae</taxon>
        <taxon>Thermovibrio</taxon>
    </lineage>
</organism>
<dbReference type="Proteomes" id="UP000006362">
    <property type="component" value="Chromosome"/>
</dbReference>
<reference evidence="2" key="1">
    <citation type="submission" date="2011-01" db="EMBL/GenBank/DDBJ databases">
        <title>Complete sequence of chromosome of Thermovibrio ammonificans HB-1.</title>
        <authorList>
            <consortium name="US DOE Joint Genome Institute"/>
            <person name="Lucas S."/>
            <person name="Copeland A."/>
            <person name="Lapidus A."/>
            <person name="Cheng J.-F."/>
            <person name="Goodwin L."/>
            <person name="Pitluck S."/>
            <person name="Davenport K."/>
            <person name="Detter J.C."/>
            <person name="Han C."/>
            <person name="Tapia R."/>
            <person name="Land M."/>
            <person name="Hauser L."/>
            <person name="Kyrpides N."/>
            <person name="Ivanova N."/>
            <person name="Ovchinnikova G."/>
            <person name="Vetriani C."/>
            <person name="Woyke T."/>
        </authorList>
    </citation>
    <scope>NUCLEOTIDE SEQUENCE [LARGE SCALE GENOMIC DNA]</scope>
    <source>
        <strain evidence="2">HB-1</strain>
    </source>
</reference>
<dbReference type="EMBL" id="CP002444">
    <property type="protein sequence ID" value="ADU96516.1"/>
    <property type="molecule type" value="Genomic_DNA"/>
</dbReference>
<dbReference type="KEGG" id="tam:Theam_0544"/>
<dbReference type="HOGENOM" id="CLU_406483_0_0_0"/>
<sequence>MRRFLGVVLASVLLFSCGSSLQSNSGAPEQVSYNPVERSYLVFDPFSTKASEPLGIPFPNDLFWLQSSTKEGVEPVVQFDTASVSDPAQKALLEAVNQLRVKGLSPNTPIFVPLSADTPLNLSTVRGRFKLIDVTALGELLAGNQAALPLVDQTDRLFVRQEGRFLKFYPVKPLEAGHHYLFVLINGIEDSNGEAVLPPQVYNELESQTPLSDPQLEQLRELYQSEIYGKLFPALDSLYEKGLISLPSPLNADTVLESFTFYTADKTLSLADLGAIKAYLEGEVPALSVTGLPYSSVGADYGSLDPDNATASPLYAVFNLVQGLVAANPQFKALVEQGYFPAFSISKLKELLTLLQEGKKPGVDFDLNDYYKLIPVYFGNGELFNGTLYIFQHGLGGDRTRAQALLEDVQFPVAAIDLPYHGAYTSMTNNQQPNPACLNDEGEATGKCFLTGNVAADRVNIYQAVFNLRLLELMLKAGLYDVNGDGTPDQVQHLYFVGQSMGAITGSIFAAYGAPEKTVLNVGGANYVSIIDAALNELIEGLLTSTGLKKNTNGYAVTLGLFQMVLDPADPAYIGTENSNSTIIQSAYGDTVVPYVSNLSLAVRTGFSAYREADLDNPQALPGWYMFGNETNWVTHSFLTRPTLDGYPEVEGHTTEEFVLKAEKAARLQIERFFSQ</sequence>
<evidence type="ECO:0000256" key="1">
    <source>
        <dbReference type="SAM" id="SignalP"/>
    </source>
</evidence>
<dbReference type="eggNOG" id="COG1073">
    <property type="taxonomic scope" value="Bacteria"/>
</dbReference>
<name>E8T5P1_THEA1</name>
<dbReference type="AlphaFoldDB" id="E8T5P1"/>
<feature type="chain" id="PRO_5003231225" description="Bacterial virulence factor lipase N-terminal domain-containing protein" evidence="1">
    <location>
        <begin position="26"/>
        <end position="676"/>
    </location>
</feature>
<evidence type="ECO:0000313" key="3">
    <source>
        <dbReference type="Proteomes" id="UP000006362"/>
    </source>
</evidence>
<evidence type="ECO:0008006" key="4">
    <source>
        <dbReference type="Google" id="ProtNLM"/>
    </source>
</evidence>
<gene>
    <name evidence="2" type="ordered locus">Theam_0544</name>
</gene>
<dbReference type="SUPFAM" id="SSF53474">
    <property type="entry name" value="alpha/beta-Hydrolases"/>
    <property type="match status" value="1"/>
</dbReference>
<dbReference type="RefSeq" id="WP_013537302.1">
    <property type="nucleotide sequence ID" value="NC_014926.1"/>
</dbReference>
<accession>E8T5P1</accession>
<dbReference type="STRING" id="648996.Theam_0544"/>
<dbReference type="OrthoDB" id="9768at2"/>
<feature type="signal peptide" evidence="1">
    <location>
        <begin position="1"/>
        <end position="25"/>
    </location>
</feature>
<keyword evidence="3" id="KW-1185">Reference proteome</keyword>